<dbReference type="KEGG" id="dsf:UWK_01606"/>
<evidence type="ECO:0000256" key="1">
    <source>
        <dbReference type="ARBA" id="ARBA00007637"/>
    </source>
</evidence>
<dbReference type="Pfam" id="PF01370">
    <property type="entry name" value="Epimerase"/>
    <property type="match status" value="1"/>
</dbReference>
<evidence type="ECO:0000313" key="4">
    <source>
        <dbReference type="Proteomes" id="UP000011721"/>
    </source>
</evidence>
<dbReference type="HOGENOM" id="CLU_721065_0_0_7"/>
<evidence type="ECO:0000313" key="3">
    <source>
        <dbReference type="EMBL" id="AGF78164.1"/>
    </source>
</evidence>
<dbReference type="PANTHER" id="PTHR43000">
    <property type="entry name" value="DTDP-D-GLUCOSE 4,6-DEHYDRATASE-RELATED"/>
    <property type="match status" value="1"/>
</dbReference>
<dbReference type="InterPro" id="IPR001509">
    <property type="entry name" value="Epimerase_deHydtase"/>
</dbReference>
<protein>
    <submittedName>
        <fullName evidence="3">dTDP-4-dehydrorhamnose reductase</fullName>
    </submittedName>
</protein>
<evidence type="ECO:0000259" key="2">
    <source>
        <dbReference type="Pfam" id="PF01370"/>
    </source>
</evidence>
<reference evidence="4" key="1">
    <citation type="journal article" date="2013" name="Stand. Genomic Sci.">
        <title>Complete genome sequence of Desulfocapsa sulfexigens, a marine deltaproteobacterium specialized in disproportionating inorganic sulfur compounds.</title>
        <authorList>
            <person name="Finster K.W."/>
            <person name="Kjeldsen K.U."/>
            <person name="Kube M."/>
            <person name="Reinhardt R."/>
            <person name="Mussmann M."/>
            <person name="Amann R."/>
            <person name="Schreiber L."/>
        </authorList>
    </citation>
    <scope>NUCLEOTIDE SEQUENCE [LARGE SCALE GENOMIC DNA]</scope>
    <source>
        <strain evidence="4">DSM 10523 / SB164P1</strain>
    </source>
</reference>
<proteinExistence type="inferred from homology"/>
<dbReference type="Gene3D" id="3.40.50.720">
    <property type="entry name" value="NAD(P)-binding Rossmann-like Domain"/>
    <property type="match status" value="1"/>
</dbReference>
<dbReference type="eggNOG" id="COG1091">
    <property type="taxonomic scope" value="Bacteria"/>
</dbReference>
<dbReference type="EMBL" id="CP003985">
    <property type="protein sequence ID" value="AGF78164.1"/>
    <property type="molecule type" value="Genomic_DNA"/>
</dbReference>
<dbReference type="RefSeq" id="WP_015403855.1">
    <property type="nucleotide sequence ID" value="NC_020304.1"/>
</dbReference>
<dbReference type="PATRIC" id="fig|1167006.5.peg.1769"/>
<dbReference type="STRING" id="1167006.UWK_01606"/>
<gene>
    <name evidence="3" type="ordered locus">UWK_01606</name>
</gene>
<comment type="similarity">
    <text evidence="1">Belongs to the NAD(P)-dependent epimerase/dehydratase family.</text>
</comment>
<dbReference type="InterPro" id="IPR036291">
    <property type="entry name" value="NAD(P)-bd_dom_sf"/>
</dbReference>
<organism evidence="3 4">
    <name type="scientific">Desulfocapsa sulfexigens (strain DSM 10523 / SB164P1)</name>
    <dbReference type="NCBI Taxonomy" id="1167006"/>
    <lineage>
        <taxon>Bacteria</taxon>
        <taxon>Pseudomonadati</taxon>
        <taxon>Thermodesulfobacteriota</taxon>
        <taxon>Desulfobulbia</taxon>
        <taxon>Desulfobulbales</taxon>
        <taxon>Desulfocapsaceae</taxon>
        <taxon>Desulfocapsa</taxon>
    </lineage>
</organism>
<dbReference type="AlphaFoldDB" id="M1NEN1"/>
<sequence length="383" mass="43357">MTQDNPSHKKLLGVLIGGSGLIGGTLAHYFKTRTPDTIELRAPSSKKLSIRNSVDIKDYLKRVKPDFVINTAIANIGADSQLALEVNYIGALNLARAAAALKIPYIHISSAATLPNGENLTETDSLTIDPKLNNYAKSKLMAEETLRHMYNTVGLDYTCVRLAIVYGEHDHKTQGFHRLFFSIADESMPVMFTKKKIMHSYSNANKFPYFIHHILINRKEFSGQTYHFVDKHPVELADLILTIRSFLELKSPREIYVPYSMAKFGKKMLEFLLKGLSRIGINGGLPPELMFLESFYKTQTLSAQKLQDSSFVDPFPTETIYTKLPELVVYYLTRWTHENMISTFNEEVLGPDTMSHDFEQSPADLLESVHQDSTTPFTELRIP</sequence>
<dbReference type="Proteomes" id="UP000011721">
    <property type="component" value="Chromosome"/>
</dbReference>
<feature type="domain" description="NAD-dependent epimerase/dehydratase" evidence="2">
    <location>
        <begin position="15"/>
        <end position="174"/>
    </location>
</feature>
<name>M1NEN1_DESSD</name>
<keyword evidence="4" id="KW-1185">Reference proteome</keyword>
<dbReference type="SUPFAM" id="SSF51735">
    <property type="entry name" value="NAD(P)-binding Rossmann-fold domains"/>
    <property type="match status" value="1"/>
</dbReference>
<accession>M1NEN1</accession>